<sequence length="405" mass="46074">MTIDTNLERHGLAPNRNVQVDVQKHEITNSLNAFTPVTSERNVWFFWDKGFEAMPPWIQRSVINCVKRHDKSWTFRLLNLIPNSPNHVLNYVKENDLPATAINGQMIHAHAGQHISDFVRLAVVYSYGGIYIDAGMIVFRDLDEICWGALMDPNCPYEAALIAYAGDGPYKTLNGFIAARKQNPFLYRAKQVFLRMWEGRTHPAGLHAHPLVRHLPLTRVDSPAFPDNADWAGFTDYLSQTQVFKRVRLNREPGPNGFDGPAYFREHVMSIDAFTEMCRNMPFGSEERNLQLLLSPRTELQSSDISTDNRGNKEEASQLVHDLLANSAMWKCPSGVARFGNMTTLAQYWNRPGHTDDDCRPGTWGEYLRYGSVYFRQLRPAPIPVKAPKDTHDITEVGLYEPVLG</sequence>
<name>A0A9W9TP95_PENCI</name>
<dbReference type="Pfam" id="PF05704">
    <property type="entry name" value="Caps_synth"/>
    <property type="match status" value="1"/>
</dbReference>
<reference evidence="1" key="1">
    <citation type="submission" date="2022-11" db="EMBL/GenBank/DDBJ databases">
        <authorList>
            <person name="Petersen C."/>
        </authorList>
    </citation>
    <scope>NUCLEOTIDE SEQUENCE</scope>
    <source>
        <strain evidence="1">IBT 23319</strain>
    </source>
</reference>
<dbReference type="RefSeq" id="XP_056501431.1">
    <property type="nucleotide sequence ID" value="XM_056644617.1"/>
</dbReference>
<comment type="caution">
    <text evidence="1">The sequence shown here is derived from an EMBL/GenBank/DDBJ whole genome shotgun (WGS) entry which is preliminary data.</text>
</comment>
<dbReference type="InterPro" id="IPR029044">
    <property type="entry name" value="Nucleotide-diphossugar_trans"/>
</dbReference>
<dbReference type="EMBL" id="JAPQKT010000004">
    <property type="protein sequence ID" value="KAJ5233931.1"/>
    <property type="molecule type" value="Genomic_DNA"/>
</dbReference>
<dbReference type="Gene3D" id="3.90.550.20">
    <property type="match status" value="1"/>
</dbReference>
<dbReference type="GO" id="GO:0016757">
    <property type="term" value="F:glycosyltransferase activity"/>
    <property type="evidence" value="ECO:0007669"/>
    <property type="project" value="InterPro"/>
</dbReference>
<protein>
    <recommendedName>
        <fullName evidence="3">Capsule polysaccharide biosynthesis protein</fullName>
    </recommendedName>
</protein>
<dbReference type="SUPFAM" id="SSF53448">
    <property type="entry name" value="Nucleotide-diphospho-sugar transferases"/>
    <property type="match status" value="1"/>
</dbReference>
<organism evidence="1 2">
    <name type="scientific">Penicillium citrinum</name>
    <dbReference type="NCBI Taxonomy" id="5077"/>
    <lineage>
        <taxon>Eukaryota</taxon>
        <taxon>Fungi</taxon>
        <taxon>Dikarya</taxon>
        <taxon>Ascomycota</taxon>
        <taxon>Pezizomycotina</taxon>
        <taxon>Eurotiomycetes</taxon>
        <taxon>Eurotiomycetidae</taxon>
        <taxon>Eurotiales</taxon>
        <taxon>Aspergillaceae</taxon>
        <taxon>Penicillium</taxon>
    </lineage>
</organism>
<keyword evidence="2" id="KW-1185">Reference proteome</keyword>
<dbReference type="AlphaFoldDB" id="A0A9W9TP95"/>
<reference evidence="1" key="2">
    <citation type="journal article" date="2023" name="IMA Fungus">
        <title>Comparative genomic study of the Penicillium genus elucidates a diverse pangenome and 15 lateral gene transfer events.</title>
        <authorList>
            <person name="Petersen C."/>
            <person name="Sorensen T."/>
            <person name="Nielsen M.R."/>
            <person name="Sondergaard T.E."/>
            <person name="Sorensen J.L."/>
            <person name="Fitzpatrick D.A."/>
            <person name="Frisvad J.C."/>
            <person name="Nielsen K.L."/>
        </authorList>
    </citation>
    <scope>NUCLEOTIDE SEQUENCE</scope>
    <source>
        <strain evidence="1">IBT 23319</strain>
    </source>
</reference>
<gene>
    <name evidence="1" type="ORF">N7469_005697</name>
</gene>
<dbReference type="OrthoDB" id="409543at2759"/>
<accession>A0A9W9TP95</accession>
<evidence type="ECO:0000313" key="1">
    <source>
        <dbReference type="EMBL" id="KAJ5233931.1"/>
    </source>
</evidence>
<dbReference type="InterPro" id="IPR008441">
    <property type="entry name" value="AfumC-like_glycosyl_Trfase"/>
</dbReference>
<evidence type="ECO:0008006" key="3">
    <source>
        <dbReference type="Google" id="ProtNLM"/>
    </source>
</evidence>
<evidence type="ECO:0000313" key="2">
    <source>
        <dbReference type="Proteomes" id="UP001147733"/>
    </source>
</evidence>
<proteinExistence type="predicted"/>
<dbReference type="GeneID" id="81383784"/>
<dbReference type="Proteomes" id="UP001147733">
    <property type="component" value="Unassembled WGS sequence"/>
</dbReference>